<evidence type="ECO:0000256" key="8">
    <source>
        <dbReference type="SAM" id="MobiDB-lite"/>
    </source>
</evidence>
<feature type="domain" description="PI-PLC Y-box" evidence="9">
    <location>
        <begin position="593"/>
        <end position="614"/>
    </location>
</feature>
<dbReference type="GO" id="GO:0035556">
    <property type="term" value="P:intracellular signal transduction"/>
    <property type="evidence" value="ECO:0007669"/>
    <property type="project" value="InterPro"/>
</dbReference>
<dbReference type="GO" id="GO:0017119">
    <property type="term" value="C:Golgi transport complex"/>
    <property type="evidence" value="ECO:0007669"/>
    <property type="project" value="InterPro"/>
</dbReference>
<dbReference type="GO" id="GO:0000139">
    <property type="term" value="C:Golgi membrane"/>
    <property type="evidence" value="ECO:0007669"/>
    <property type="project" value="UniProtKB-SubCell"/>
</dbReference>
<dbReference type="Proteomes" id="UP000799441">
    <property type="component" value="Unassembled WGS sequence"/>
</dbReference>
<dbReference type="AlphaFoldDB" id="A0A9P4QA82"/>
<comment type="similarity">
    <text evidence="2">Belongs to the COG1 family.</text>
</comment>
<feature type="compositionally biased region" description="Acidic residues" evidence="8">
    <location>
        <begin position="487"/>
        <end position="501"/>
    </location>
</feature>
<keyword evidence="6" id="KW-0333">Golgi apparatus</keyword>
<feature type="region of interest" description="Disordered" evidence="8">
    <location>
        <begin position="678"/>
        <end position="701"/>
    </location>
</feature>
<protein>
    <recommendedName>
        <fullName evidence="3">Conserved oligomeric Golgi complex subunit 1</fullName>
    </recommendedName>
</protein>
<evidence type="ECO:0000313" key="11">
    <source>
        <dbReference type="Proteomes" id="UP000799441"/>
    </source>
</evidence>
<evidence type="ECO:0000259" key="9">
    <source>
        <dbReference type="PROSITE" id="PS50008"/>
    </source>
</evidence>
<keyword evidence="4" id="KW-0813">Transport</keyword>
<sequence>MTTQTVDASSLESWDDAFRNYQLPTIRRLEQQLRRNVDDNREKLRSLVGGSYRDLLGTAERIIEMDDQIQDVDSGLRIVGGKCNVKAVERNIENHERMKRGVRGSREEEGRKRTLAQTKVLQNTLAVTGEIVAAKNGGGDALLASKLLVLARLLHKSVSERQEPPAILENLRRRLAGLRRKLMAYIDKSLATSKQERDARIHTLCAYAMVTSSAPKDVLRHFLQVRYHRIESLCDSTPSEDQALSAYEAYSQTILDAREIFPRRFSDALGELGKAPLLQDKSFAAVPELCLDIYLQWLSDDVRTFTPWVRHDQLLSSTVSEGLSLWTKQAESAMLKGLEKHLETQTEALEVVAVRFRVLSKYLTIRSTLRQERQTTTSLQALRNIFLKRLEQLAVLSSEAPDLLEDIDFTFTGSSQASSIWDIAARDTDLSSGAMELRTLVTKQRYGRDKFIDSQIDSLEQWFALQESFWTCTKEIEAQKWDDDLDLEFGDDSDDSDEGSESESLQTMLSVQDSNHVRKKHHESVVNAIKTIYDKITGDSRSATAPALFVRLIRELDNIKQDVSILFDSIIDAKADQSFIKNLHENAADNVALARLSPFGRRFCGTGYTPTMLWDEANPPLPLQPSPTTYKLLKSIHAGMSDVGADFWSASAVECLKGRLDRELGSCLADTVLDIPGSTSPKVNGDASKEEGENEEADKTNGDLSIQEVAQAQLTQRLFDLIYLQHVLGRQSQDGAQGIGLLINKLLKHLEFGSVAKDRLIKSAGDHWNRTYLLFGLLAP</sequence>
<evidence type="ECO:0000256" key="7">
    <source>
        <dbReference type="ARBA" id="ARBA00023136"/>
    </source>
</evidence>
<dbReference type="GO" id="GO:0004435">
    <property type="term" value="F:phosphatidylinositol-4,5-bisphosphate phospholipase C activity"/>
    <property type="evidence" value="ECO:0007669"/>
    <property type="project" value="InterPro"/>
</dbReference>
<dbReference type="GO" id="GO:0006891">
    <property type="term" value="P:intra-Golgi vesicle-mediated transport"/>
    <property type="evidence" value="ECO:0007669"/>
    <property type="project" value="InterPro"/>
</dbReference>
<keyword evidence="7" id="KW-0472">Membrane</keyword>
<organism evidence="10 11">
    <name type="scientific">Polychaeton citri CBS 116435</name>
    <dbReference type="NCBI Taxonomy" id="1314669"/>
    <lineage>
        <taxon>Eukaryota</taxon>
        <taxon>Fungi</taxon>
        <taxon>Dikarya</taxon>
        <taxon>Ascomycota</taxon>
        <taxon>Pezizomycotina</taxon>
        <taxon>Dothideomycetes</taxon>
        <taxon>Dothideomycetidae</taxon>
        <taxon>Capnodiales</taxon>
        <taxon>Capnodiaceae</taxon>
        <taxon>Polychaeton</taxon>
    </lineage>
</organism>
<keyword evidence="5" id="KW-0653">Protein transport</keyword>
<proteinExistence type="inferred from homology"/>
<evidence type="ECO:0000256" key="5">
    <source>
        <dbReference type="ARBA" id="ARBA00022927"/>
    </source>
</evidence>
<evidence type="ECO:0000256" key="3">
    <source>
        <dbReference type="ARBA" id="ARBA00020978"/>
    </source>
</evidence>
<dbReference type="Pfam" id="PF08700">
    <property type="entry name" value="VPS51_Exo84_N"/>
    <property type="match status" value="1"/>
</dbReference>
<evidence type="ECO:0000313" key="10">
    <source>
        <dbReference type="EMBL" id="KAF2722063.1"/>
    </source>
</evidence>
<evidence type="ECO:0000256" key="4">
    <source>
        <dbReference type="ARBA" id="ARBA00022448"/>
    </source>
</evidence>
<accession>A0A9P4QA82</accession>
<dbReference type="PANTHER" id="PTHR31658">
    <property type="entry name" value="CONSERVED OLIGOMERIC GOLGI COMPLEX SUBUNIT 1"/>
    <property type="match status" value="1"/>
</dbReference>
<keyword evidence="11" id="KW-1185">Reference proteome</keyword>
<dbReference type="GO" id="GO:0015031">
    <property type="term" value="P:protein transport"/>
    <property type="evidence" value="ECO:0007669"/>
    <property type="project" value="UniProtKB-KW"/>
</dbReference>
<dbReference type="EMBL" id="MU003785">
    <property type="protein sequence ID" value="KAF2722063.1"/>
    <property type="molecule type" value="Genomic_DNA"/>
</dbReference>
<dbReference type="OrthoDB" id="46189at2759"/>
<dbReference type="InterPro" id="IPR001711">
    <property type="entry name" value="PLipase_C_Pinositol-sp_Y"/>
</dbReference>
<dbReference type="GO" id="GO:0006629">
    <property type="term" value="P:lipid metabolic process"/>
    <property type="evidence" value="ECO:0007669"/>
    <property type="project" value="InterPro"/>
</dbReference>
<evidence type="ECO:0000256" key="1">
    <source>
        <dbReference type="ARBA" id="ARBA00004395"/>
    </source>
</evidence>
<evidence type="ECO:0000256" key="6">
    <source>
        <dbReference type="ARBA" id="ARBA00023034"/>
    </source>
</evidence>
<gene>
    <name evidence="10" type="ORF">K431DRAFT_302908</name>
</gene>
<dbReference type="PANTHER" id="PTHR31658:SF0">
    <property type="entry name" value="CONSERVED OLIGOMERIC GOLGI COMPLEX SUBUNIT 1"/>
    <property type="match status" value="1"/>
</dbReference>
<evidence type="ECO:0000256" key="2">
    <source>
        <dbReference type="ARBA" id="ARBA00006653"/>
    </source>
</evidence>
<comment type="subcellular location">
    <subcellularLocation>
        <location evidence="1">Golgi apparatus membrane</location>
        <topology evidence="1">Peripheral membrane protein</topology>
    </subcellularLocation>
</comment>
<feature type="compositionally biased region" description="Basic and acidic residues" evidence="8">
    <location>
        <begin position="687"/>
        <end position="701"/>
    </location>
</feature>
<dbReference type="PROSITE" id="PS50008">
    <property type="entry name" value="PIPLC_Y_DOMAIN"/>
    <property type="match status" value="1"/>
</dbReference>
<reference evidence="10" key="1">
    <citation type="journal article" date="2020" name="Stud. Mycol.">
        <title>101 Dothideomycetes genomes: a test case for predicting lifestyles and emergence of pathogens.</title>
        <authorList>
            <person name="Haridas S."/>
            <person name="Albert R."/>
            <person name="Binder M."/>
            <person name="Bloem J."/>
            <person name="Labutti K."/>
            <person name="Salamov A."/>
            <person name="Andreopoulos B."/>
            <person name="Baker S."/>
            <person name="Barry K."/>
            <person name="Bills G."/>
            <person name="Bluhm B."/>
            <person name="Cannon C."/>
            <person name="Castanera R."/>
            <person name="Culley D."/>
            <person name="Daum C."/>
            <person name="Ezra D."/>
            <person name="Gonzalez J."/>
            <person name="Henrissat B."/>
            <person name="Kuo A."/>
            <person name="Liang C."/>
            <person name="Lipzen A."/>
            <person name="Lutzoni F."/>
            <person name="Magnuson J."/>
            <person name="Mondo S."/>
            <person name="Nolan M."/>
            <person name="Ohm R."/>
            <person name="Pangilinan J."/>
            <person name="Park H.-J."/>
            <person name="Ramirez L."/>
            <person name="Alfaro M."/>
            <person name="Sun H."/>
            <person name="Tritt A."/>
            <person name="Yoshinaga Y."/>
            <person name="Zwiers L.-H."/>
            <person name="Turgeon B."/>
            <person name="Goodwin S."/>
            <person name="Spatafora J."/>
            <person name="Crous P."/>
            <person name="Grigoriev I."/>
        </authorList>
    </citation>
    <scope>NUCLEOTIDE SEQUENCE</scope>
    <source>
        <strain evidence="10">CBS 116435</strain>
    </source>
</reference>
<dbReference type="InterPro" id="IPR033370">
    <property type="entry name" value="COG1"/>
</dbReference>
<feature type="region of interest" description="Disordered" evidence="8">
    <location>
        <begin position="487"/>
        <end position="513"/>
    </location>
</feature>
<comment type="caution">
    <text evidence="10">The sequence shown here is derived from an EMBL/GenBank/DDBJ whole genome shotgun (WGS) entry which is preliminary data.</text>
</comment>
<name>A0A9P4QA82_9PEZI</name>